<gene>
    <name evidence="6" type="ORF">AB1Y20_009766</name>
</gene>
<dbReference type="Pfam" id="PF24842">
    <property type="entry name" value="UFD1_N2"/>
    <property type="match status" value="1"/>
</dbReference>
<dbReference type="EMBL" id="JBGBPQ010000002">
    <property type="protein sequence ID" value="KAL1528418.1"/>
    <property type="molecule type" value="Genomic_DNA"/>
</dbReference>
<dbReference type="AlphaFoldDB" id="A0AB34K5A0"/>
<dbReference type="GO" id="GO:0006511">
    <property type="term" value="P:ubiquitin-dependent protein catabolic process"/>
    <property type="evidence" value="ECO:0007669"/>
    <property type="project" value="InterPro"/>
</dbReference>
<feature type="compositionally biased region" description="Low complexity" evidence="3">
    <location>
        <begin position="227"/>
        <end position="240"/>
    </location>
</feature>
<dbReference type="InterPro" id="IPR042299">
    <property type="entry name" value="Ufd1-like_Nn"/>
</dbReference>
<name>A0AB34K5A0_PRYPA</name>
<evidence type="ECO:0000256" key="2">
    <source>
        <dbReference type="ARBA" id="ARBA00022786"/>
    </source>
</evidence>
<protein>
    <recommendedName>
        <fullName evidence="8">Ubiquitin fusion degradation protein 1</fullName>
    </recommendedName>
</protein>
<dbReference type="GO" id="GO:0031593">
    <property type="term" value="F:polyubiquitin modification-dependent protein binding"/>
    <property type="evidence" value="ECO:0007669"/>
    <property type="project" value="TreeGrafter"/>
</dbReference>
<feature type="compositionally biased region" description="Low complexity" evidence="3">
    <location>
        <begin position="317"/>
        <end position="333"/>
    </location>
</feature>
<comment type="caution">
    <text evidence="6">The sequence shown here is derived from an EMBL/GenBank/DDBJ whole genome shotgun (WGS) entry which is preliminary data.</text>
</comment>
<accession>A0AB34K5A0</accession>
<evidence type="ECO:0000256" key="1">
    <source>
        <dbReference type="ARBA" id="ARBA00006043"/>
    </source>
</evidence>
<dbReference type="Proteomes" id="UP001515480">
    <property type="component" value="Unassembled WGS sequence"/>
</dbReference>
<dbReference type="PANTHER" id="PTHR12555">
    <property type="entry name" value="UBIQUITIN FUSION DEGRADATON PROTEIN 1"/>
    <property type="match status" value="1"/>
</dbReference>
<organism evidence="6 7">
    <name type="scientific">Prymnesium parvum</name>
    <name type="common">Toxic golden alga</name>
    <dbReference type="NCBI Taxonomy" id="97485"/>
    <lineage>
        <taxon>Eukaryota</taxon>
        <taxon>Haptista</taxon>
        <taxon>Haptophyta</taxon>
        <taxon>Prymnesiophyceae</taxon>
        <taxon>Prymnesiales</taxon>
        <taxon>Prymnesiaceae</taxon>
        <taxon>Prymnesium</taxon>
    </lineage>
</organism>
<dbReference type="Gene3D" id="2.40.40.50">
    <property type="entry name" value="Ubiquitin fusion degradation protein UFD1, N-terminal domain"/>
    <property type="match status" value="1"/>
</dbReference>
<feature type="region of interest" description="Disordered" evidence="3">
    <location>
        <begin position="214"/>
        <end position="373"/>
    </location>
</feature>
<reference evidence="6 7" key="1">
    <citation type="journal article" date="2024" name="Science">
        <title>Giant polyketide synthase enzymes in the biosynthesis of giant marine polyether toxins.</title>
        <authorList>
            <person name="Fallon T.R."/>
            <person name="Shende V.V."/>
            <person name="Wierzbicki I.H."/>
            <person name="Pendleton A.L."/>
            <person name="Watervoot N.F."/>
            <person name="Auber R.P."/>
            <person name="Gonzalez D.J."/>
            <person name="Wisecaver J.H."/>
            <person name="Moore B.S."/>
        </authorList>
    </citation>
    <scope>NUCLEOTIDE SEQUENCE [LARGE SCALE GENOMIC DNA]</scope>
    <source>
        <strain evidence="6 7">12B1</strain>
    </source>
</reference>
<evidence type="ECO:0000256" key="3">
    <source>
        <dbReference type="SAM" id="MobiDB-lite"/>
    </source>
</evidence>
<comment type="similarity">
    <text evidence="1">Belongs to the UFD1 family.</text>
</comment>
<dbReference type="Gene3D" id="3.10.330.10">
    <property type="match status" value="1"/>
</dbReference>
<proteinExistence type="inferred from homology"/>
<evidence type="ECO:0000313" key="6">
    <source>
        <dbReference type="EMBL" id="KAL1528418.1"/>
    </source>
</evidence>
<dbReference type="InterPro" id="IPR004854">
    <property type="entry name" value="Ufd1-like"/>
</dbReference>
<evidence type="ECO:0000259" key="5">
    <source>
        <dbReference type="Pfam" id="PF24842"/>
    </source>
</evidence>
<dbReference type="InterPro" id="IPR055417">
    <property type="entry name" value="UFD1_N1"/>
</dbReference>
<feature type="domain" description="Ubiquitin fusion degradation protein UFD1 N-terminal subdomain 1" evidence="4">
    <location>
        <begin position="26"/>
        <end position="126"/>
    </location>
</feature>
<evidence type="ECO:0000259" key="4">
    <source>
        <dbReference type="Pfam" id="PF03152"/>
    </source>
</evidence>
<dbReference type="GO" id="GO:0034098">
    <property type="term" value="C:VCP-NPL4-UFD1 AAA ATPase complex"/>
    <property type="evidence" value="ECO:0007669"/>
    <property type="project" value="TreeGrafter"/>
</dbReference>
<dbReference type="PANTHER" id="PTHR12555:SF13">
    <property type="entry name" value="UBIQUITIN RECOGNITION FACTOR IN ER-ASSOCIATED DEGRADATION PROTEIN 1"/>
    <property type="match status" value="1"/>
</dbReference>
<keyword evidence="2" id="KW-0833">Ubl conjugation pathway</keyword>
<dbReference type="Pfam" id="PF03152">
    <property type="entry name" value="UFD1_N1"/>
    <property type="match status" value="1"/>
</dbReference>
<keyword evidence="7" id="KW-1185">Reference proteome</keyword>
<dbReference type="GO" id="GO:0036503">
    <property type="term" value="P:ERAD pathway"/>
    <property type="evidence" value="ECO:0007669"/>
    <property type="project" value="TreeGrafter"/>
</dbReference>
<feature type="domain" description="Ubiquitin fusion degradation protein UFD1 N-terminal subdomain 2" evidence="5">
    <location>
        <begin position="128"/>
        <end position="212"/>
    </location>
</feature>
<dbReference type="InterPro" id="IPR055418">
    <property type="entry name" value="UFD1_N2"/>
</dbReference>
<evidence type="ECO:0008006" key="8">
    <source>
        <dbReference type="Google" id="ProtNLM"/>
    </source>
</evidence>
<sequence>MTDDKSLREGSCAPMFGGFGSRRPFTGTFYCHSVSLLAAEQQRDPAVLEYSDKIILPPSCLEKLAHLEITYPMIFEIVNPNYVQRRLHCGVLEFIAQEGMVYLPYWMMENMHLNEGDIVHMRSASIQKGRFVKLQPQTTDFIKISNPKAVLEQSLRNFAALTKGETFRILYNKKKYDIGVVEVRGESGSFAPDAAQAVCIIEADVEVDFEAPADYVEPPRSSPPSASPQLSASSPLQKSPITKPLGAPNLDADSSEDESSGPKPFQGSGFRLDGKPIKAPKSNAARGDSLLNPDSNVNVGIRIGPQGNVVASPQTSGQSLGPGQPLGAGQPRLAPAPKPFSGSAIPAGQPIGGGDSKPGDYWAKFEGSGNKLR</sequence>
<evidence type="ECO:0000313" key="7">
    <source>
        <dbReference type="Proteomes" id="UP001515480"/>
    </source>
</evidence>